<dbReference type="OrthoDB" id="4380842at2"/>
<evidence type="ECO:0000313" key="2">
    <source>
        <dbReference type="EMBL" id="ADG97264.1"/>
    </source>
</evidence>
<dbReference type="SUPFAM" id="SSF140453">
    <property type="entry name" value="EsxAB dimer-like"/>
    <property type="match status" value="1"/>
</dbReference>
<dbReference type="InterPro" id="IPR036689">
    <property type="entry name" value="ESAT-6-like_sf"/>
</dbReference>
<dbReference type="RefSeq" id="WP_013137720.1">
    <property type="nucleotide sequence ID" value="NC_014168.1"/>
</dbReference>
<dbReference type="EMBL" id="CP001958">
    <property type="protein sequence ID" value="ADG97264.1"/>
    <property type="molecule type" value="Genomic_DNA"/>
</dbReference>
<dbReference type="AlphaFoldDB" id="D6ZDK0"/>
<dbReference type="Pfam" id="PF06013">
    <property type="entry name" value="WXG100"/>
    <property type="match status" value="1"/>
</dbReference>
<dbReference type="NCBIfam" id="TIGR03930">
    <property type="entry name" value="WXG100_ESAT6"/>
    <property type="match status" value="1"/>
</dbReference>
<name>D6ZDK0_SEGRD</name>
<dbReference type="InterPro" id="IPR010310">
    <property type="entry name" value="T7SS_ESAT-6-like"/>
</dbReference>
<organism evidence="2 3">
    <name type="scientific">Segniliparus rotundus (strain ATCC BAA-972 / CDC 1076 / CIP 108378 / DSM 44985 / JCM 13578)</name>
    <dbReference type="NCBI Taxonomy" id="640132"/>
    <lineage>
        <taxon>Bacteria</taxon>
        <taxon>Bacillati</taxon>
        <taxon>Actinomycetota</taxon>
        <taxon>Actinomycetes</taxon>
        <taxon>Mycobacteriales</taxon>
        <taxon>Segniliparaceae</taxon>
        <taxon>Segniliparus</taxon>
    </lineage>
</organism>
<dbReference type="eggNOG" id="COG4842">
    <property type="taxonomic scope" value="Bacteria"/>
</dbReference>
<dbReference type="Gene3D" id="1.10.287.1060">
    <property type="entry name" value="ESAT-6-like"/>
    <property type="match status" value="1"/>
</dbReference>
<evidence type="ECO:0000313" key="3">
    <source>
        <dbReference type="Proteomes" id="UP000002247"/>
    </source>
</evidence>
<accession>D6ZDK0</accession>
<protein>
    <recommendedName>
        <fullName evidence="1">ESAT-6-like protein</fullName>
    </recommendedName>
</protein>
<dbReference type="HOGENOM" id="CLU_151185_4_1_11"/>
<dbReference type="STRING" id="640132.Srot_0785"/>
<sequence>MADSHYRIDLEQLSEHIEACEAFDKKVEEWVGQIDAAIARLHAAWSGQAAEQQRAYHERWAKGLAEMREGLKELREQAKGNHQAYTGVIAHQKGMWP</sequence>
<dbReference type="KEGG" id="srt:Srot_0785"/>
<gene>
    <name evidence="2" type="ordered locus">Srot_0785</name>
</gene>
<keyword evidence="3" id="KW-1185">Reference proteome</keyword>
<reference evidence="2 3" key="1">
    <citation type="journal article" date="2010" name="Stand. Genomic Sci.">
        <title>Complete genome sequence of Segniliparus rotundus type strain (CDC 1076).</title>
        <authorList>
            <person name="Sikorski J."/>
            <person name="Lapidus A."/>
            <person name="Copeland A."/>
            <person name="Misra M."/>
            <person name="Glavina Del Rio T."/>
            <person name="Nolan M."/>
            <person name="Lucas S."/>
            <person name="Chen F."/>
            <person name="Tice H."/>
            <person name="Cheng J.F."/>
            <person name="Jando M."/>
            <person name="Schneider S."/>
            <person name="Bruce D."/>
            <person name="Goodwin L."/>
            <person name="Pitluck S."/>
            <person name="Liolios K."/>
            <person name="Mikhailova N."/>
            <person name="Pati A."/>
            <person name="Ivanova N."/>
            <person name="Mavromatis K."/>
            <person name="Chen A."/>
            <person name="Palaniappan K."/>
            <person name="Chertkov O."/>
            <person name="Land M."/>
            <person name="Hauser L."/>
            <person name="Chang Y.J."/>
            <person name="Jeffries C.D."/>
            <person name="Brettin T."/>
            <person name="Detter J.C."/>
            <person name="Han C."/>
            <person name="Rohde M."/>
            <person name="Goker M."/>
            <person name="Bristow J."/>
            <person name="Eisen J.A."/>
            <person name="Markowitz V."/>
            <person name="Hugenholtz P."/>
            <person name="Kyrpides N.C."/>
            <person name="Klenk H.P."/>
        </authorList>
    </citation>
    <scope>NUCLEOTIDE SEQUENCE [LARGE SCALE GENOMIC DNA]</scope>
    <source>
        <strain evidence="3">ATCC BAA-972 / CDC 1076 / CIP 108378 / DSM 44985 / JCM 13578</strain>
    </source>
</reference>
<evidence type="ECO:0000256" key="1">
    <source>
        <dbReference type="RuleBase" id="RU362001"/>
    </source>
</evidence>
<proteinExistence type="inferred from homology"/>
<dbReference type="Proteomes" id="UP000002247">
    <property type="component" value="Chromosome"/>
</dbReference>
<comment type="similarity">
    <text evidence="1">Belongs to the WXG100 family.</text>
</comment>